<keyword evidence="5 10" id="KW-0276">Fatty acid metabolism</keyword>
<dbReference type="GO" id="GO:0005789">
    <property type="term" value="C:endoplasmic reticulum membrane"/>
    <property type="evidence" value="ECO:0007669"/>
    <property type="project" value="TreeGrafter"/>
</dbReference>
<keyword evidence="4 10" id="KW-0812">Transmembrane</keyword>
<evidence type="ECO:0000313" key="12">
    <source>
        <dbReference type="Proteomes" id="UP000748531"/>
    </source>
</evidence>
<evidence type="ECO:0000256" key="1">
    <source>
        <dbReference type="ARBA" id="ARBA00004141"/>
    </source>
</evidence>
<evidence type="ECO:0000256" key="7">
    <source>
        <dbReference type="ARBA" id="ARBA00023098"/>
    </source>
</evidence>
<evidence type="ECO:0000256" key="4">
    <source>
        <dbReference type="ARBA" id="ARBA00022692"/>
    </source>
</evidence>
<dbReference type="EMBL" id="LUCH01005445">
    <property type="protein sequence ID" value="KAF5398067.1"/>
    <property type="molecule type" value="Genomic_DNA"/>
</dbReference>
<dbReference type="InterPro" id="IPR002076">
    <property type="entry name" value="ELO_fam"/>
</dbReference>
<dbReference type="Proteomes" id="UP000748531">
    <property type="component" value="Unassembled WGS sequence"/>
</dbReference>
<feature type="transmembrane region" description="Helical" evidence="10">
    <location>
        <begin position="22"/>
        <end position="40"/>
    </location>
</feature>
<evidence type="ECO:0000256" key="10">
    <source>
        <dbReference type="RuleBase" id="RU361115"/>
    </source>
</evidence>
<evidence type="ECO:0000256" key="9">
    <source>
        <dbReference type="ARBA" id="ARBA00023160"/>
    </source>
</evidence>
<comment type="catalytic activity">
    <reaction evidence="10">
        <text>a very-long-chain acyl-CoA + malonyl-CoA + H(+) = a very-long-chain 3-oxoacyl-CoA + CO2 + CoA</text>
        <dbReference type="Rhea" id="RHEA:32727"/>
        <dbReference type="ChEBI" id="CHEBI:15378"/>
        <dbReference type="ChEBI" id="CHEBI:16526"/>
        <dbReference type="ChEBI" id="CHEBI:57287"/>
        <dbReference type="ChEBI" id="CHEBI:57384"/>
        <dbReference type="ChEBI" id="CHEBI:90725"/>
        <dbReference type="ChEBI" id="CHEBI:90736"/>
        <dbReference type="EC" id="2.3.1.199"/>
    </reaction>
</comment>
<evidence type="ECO:0000256" key="3">
    <source>
        <dbReference type="ARBA" id="ARBA00022679"/>
    </source>
</evidence>
<keyword evidence="3 10" id="KW-0808">Transferase</keyword>
<dbReference type="EC" id="2.3.1.199" evidence="10"/>
<dbReference type="OrthoDB" id="434092at2759"/>
<feature type="transmembrane region" description="Helical" evidence="10">
    <location>
        <begin position="227"/>
        <end position="247"/>
    </location>
</feature>
<feature type="transmembrane region" description="Helical" evidence="10">
    <location>
        <begin position="104"/>
        <end position="127"/>
    </location>
</feature>
<keyword evidence="2 10" id="KW-0444">Lipid biosynthesis</keyword>
<comment type="subcellular location">
    <subcellularLocation>
        <location evidence="1">Membrane</location>
        <topology evidence="1">Multi-pass membrane protein</topology>
    </subcellularLocation>
</comment>
<accession>A0A8J4TBS8</accession>
<reference evidence="11" key="1">
    <citation type="submission" date="2019-05" db="EMBL/GenBank/DDBJ databases">
        <title>Annotation for the trematode Paragonimus heterotremus.</title>
        <authorList>
            <person name="Choi Y.-J."/>
        </authorList>
    </citation>
    <scope>NUCLEOTIDE SEQUENCE</scope>
    <source>
        <strain evidence="11">LC</strain>
    </source>
</reference>
<evidence type="ECO:0000313" key="11">
    <source>
        <dbReference type="EMBL" id="KAF5398067.1"/>
    </source>
</evidence>
<keyword evidence="8 10" id="KW-0472">Membrane</keyword>
<dbReference type="PROSITE" id="PS01188">
    <property type="entry name" value="ELO"/>
    <property type="match status" value="1"/>
</dbReference>
<organism evidence="11 12">
    <name type="scientific">Paragonimus heterotremus</name>
    <dbReference type="NCBI Taxonomy" id="100268"/>
    <lineage>
        <taxon>Eukaryota</taxon>
        <taxon>Metazoa</taxon>
        <taxon>Spiralia</taxon>
        <taxon>Lophotrochozoa</taxon>
        <taxon>Platyhelminthes</taxon>
        <taxon>Trematoda</taxon>
        <taxon>Digenea</taxon>
        <taxon>Plagiorchiida</taxon>
        <taxon>Troglotremata</taxon>
        <taxon>Troglotrematidae</taxon>
        <taxon>Paragonimus</taxon>
    </lineage>
</organism>
<feature type="transmembrane region" description="Helical" evidence="10">
    <location>
        <begin position="165"/>
        <end position="185"/>
    </location>
</feature>
<keyword evidence="6 10" id="KW-1133">Transmembrane helix</keyword>
<sequence length="274" mass="32150">MQIVDLLPEGDPRVENWGLMDSPAPTFLIVLAYLLVVVWWGRKVMARRTTGFSLQPLMLVYNFCMVLFSGWLWYEFCVAGWFGGGYTLGCQPVDRSRKPKAYRMARVCWFFFISKLVELLDTAFFIARRKFDQVSFLHVFHHAIMPVSWWFGVKYVPGGISTFHAMLNCFIHLLMYTYYGLAAAGPKFRRYIWWKKYLTTAQIIQFVVTILHSVYTLSLRDCNYPKLFNYWILSYALIFLVLFANFYSRAYNKSMSVAGIHPIPMQDRLGCKRD</sequence>
<evidence type="ECO:0000256" key="2">
    <source>
        <dbReference type="ARBA" id="ARBA00022516"/>
    </source>
</evidence>
<keyword evidence="12" id="KW-1185">Reference proteome</keyword>
<feature type="transmembrane region" description="Helical" evidence="10">
    <location>
        <begin position="197"/>
        <end position="215"/>
    </location>
</feature>
<keyword evidence="9 10" id="KW-0275">Fatty acid biosynthesis</keyword>
<feature type="transmembrane region" description="Helical" evidence="10">
    <location>
        <begin position="52"/>
        <end position="74"/>
    </location>
</feature>
<dbReference type="InterPro" id="IPR030457">
    <property type="entry name" value="ELO_CS"/>
</dbReference>
<name>A0A8J4TBS8_9TREM</name>
<feature type="transmembrane region" description="Helical" evidence="10">
    <location>
        <begin position="134"/>
        <end position="153"/>
    </location>
</feature>
<dbReference type="GO" id="GO:0030148">
    <property type="term" value="P:sphingolipid biosynthetic process"/>
    <property type="evidence" value="ECO:0007669"/>
    <property type="project" value="TreeGrafter"/>
</dbReference>
<evidence type="ECO:0000256" key="6">
    <source>
        <dbReference type="ARBA" id="ARBA00022989"/>
    </source>
</evidence>
<comment type="caution">
    <text evidence="11">The sequence shown here is derived from an EMBL/GenBank/DDBJ whole genome shotgun (WGS) entry which is preliminary data.</text>
</comment>
<dbReference type="GO" id="GO:0019367">
    <property type="term" value="P:fatty acid elongation, saturated fatty acid"/>
    <property type="evidence" value="ECO:0007669"/>
    <property type="project" value="TreeGrafter"/>
</dbReference>
<comment type="similarity">
    <text evidence="10">Belongs to the ELO family.</text>
</comment>
<dbReference type="GO" id="GO:0034626">
    <property type="term" value="P:fatty acid elongation, polyunsaturated fatty acid"/>
    <property type="evidence" value="ECO:0007669"/>
    <property type="project" value="TreeGrafter"/>
</dbReference>
<dbReference type="Pfam" id="PF01151">
    <property type="entry name" value="ELO"/>
    <property type="match status" value="1"/>
</dbReference>
<dbReference type="AlphaFoldDB" id="A0A8J4TBS8"/>
<keyword evidence="7 10" id="KW-0443">Lipid metabolism</keyword>
<protein>
    <recommendedName>
        <fullName evidence="10">Elongation of very long chain fatty acids protein</fullName>
        <ecNumber evidence="10">2.3.1.199</ecNumber>
    </recommendedName>
    <alternativeName>
        <fullName evidence="10">Very-long-chain 3-oxoacyl-CoA synthase</fullName>
    </alternativeName>
</protein>
<dbReference type="GO" id="GO:0042761">
    <property type="term" value="P:very long-chain fatty acid biosynthetic process"/>
    <property type="evidence" value="ECO:0007669"/>
    <property type="project" value="TreeGrafter"/>
</dbReference>
<proteinExistence type="inferred from homology"/>
<dbReference type="GO" id="GO:0034625">
    <property type="term" value="P:fatty acid elongation, monounsaturated fatty acid"/>
    <property type="evidence" value="ECO:0007669"/>
    <property type="project" value="TreeGrafter"/>
</dbReference>
<gene>
    <name evidence="11" type="ORF">PHET_09045</name>
</gene>
<dbReference type="PANTHER" id="PTHR11157:SF69">
    <property type="entry name" value="ELONGATION OF VERY LONG CHAIN FATTY ACIDS PROTEIN 7"/>
    <property type="match status" value="1"/>
</dbReference>
<dbReference type="PANTHER" id="PTHR11157">
    <property type="entry name" value="FATTY ACID ACYL TRANSFERASE-RELATED"/>
    <property type="match status" value="1"/>
</dbReference>
<dbReference type="GO" id="GO:0009922">
    <property type="term" value="F:fatty acid elongase activity"/>
    <property type="evidence" value="ECO:0007669"/>
    <property type="project" value="UniProtKB-EC"/>
</dbReference>
<evidence type="ECO:0000256" key="5">
    <source>
        <dbReference type="ARBA" id="ARBA00022832"/>
    </source>
</evidence>
<evidence type="ECO:0000256" key="8">
    <source>
        <dbReference type="ARBA" id="ARBA00023136"/>
    </source>
</evidence>